<evidence type="ECO:0000256" key="4">
    <source>
        <dbReference type="ARBA" id="ARBA00023163"/>
    </source>
</evidence>
<dbReference type="GO" id="GO:0006352">
    <property type="term" value="P:DNA-templated transcription initiation"/>
    <property type="evidence" value="ECO:0007669"/>
    <property type="project" value="InterPro"/>
</dbReference>
<dbReference type="PRINTS" id="PR00046">
    <property type="entry name" value="SIGMA70FCT"/>
</dbReference>
<dbReference type="GO" id="GO:0016987">
    <property type="term" value="F:sigma factor activity"/>
    <property type="evidence" value="ECO:0007669"/>
    <property type="project" value="UniProtKB-KW"/>
</dbReference>
<name>S0EVL1_CHTCT</name>
<dbReference type="PIRSF" id="PIRSF000770">
    <property type="entry name" value="RNA_pol_sigma-SigE/K"/>
    <property type="match status" value="1"/>
</dbReference>
<evidence type="ECO:0000256" key="5">
    <source>
        <dbReference type="SAM" id="MobiDB-lite"/>
    </source>
</evidence>
<dbReference type="InterPro" id="IPR013324">
    <property type="entry name" value="RNA_pol_sigma_r3/r4-like"/>
</dbReference>
<dbReference type="RefSeq" id="WP_016481959.1">
    <property type="nucleotide sequence ID" value="NC_021487.1"/>
</dbReference>
<dbReference type="PANTHER" id="PTHR30603">
    <property type="entry name" value="RNA POLYMERASE SIGMA FACTOR RPO"/>
    <property type="match status" value="1"/>
</dbReference>
<reference evidence="8" key="1">
    <citation type="submission" date="2013-03" db="EMBL/GenBank/DDBJ databases">
        <title>Genome sequence of Chthonomonas calidirosea, the first sequenced genome from the Armatimonadetes phylum (formally candidate division OP10).</title>
        <authorList>
            <person name="Lee K.C.Y."/>
            <person name="Morgan X.C."/>
            <person name="Dunfield P.F."/>
            <person name="Tamas I."/>
            <person name="Houghton K.M."/>
            <person name="Vyssotski M."/>
            <person name="Ryan J.L.J."/>
            <person name="Lagutin K."/>
            <person name="McDonald I.R."/>
            <person name="Stott M.B."/>
        </authorList>
    </citation>
    <scope>NUCLEOTIDE SEQUENCE [LARGE SCALE GENOMIC DNA]</scope>
    <source>
        <strain evidence="8">DSM 23976 / ICMP 18418 / T49</strain>
    </source>
</reference>
<dbReference type="Pfam" id="PF04539">
    <property type="entry name" value="Sigma70_r3"/>
    <property type="match status" value="1"/>
</dbReference>
<dbReference type="InterPro" id="IPR007630">
    <property type="entry name" value="RNA_pol_sigma70_r4"/>
</dbReference>
<dbReference type="InterPro" id="IPR007627">
    <property type="entry name" value="RNA_pol_sigma70_r2"/>
</dbReference>
<dbReference type="SUPFAM" id="SSF88659">
    <property type="entry name" value="Sigma3 and sigma4 domains of RNA polymerase sigma factors"/>
    <property type="match status" value="2"/>
</dbReference>
<dbReference type="PATRIC" id="fig|1303518.3.peg.575"/>
<dbReference type="InterPro" id="IPR009042">
    <property type="entry name" value="RNA_pol_sigma70_r1_2"/>
</dbReference>
<feature type="domain" description="RNA polymerase sigma-70" evidence="6">
    <location>
        <begin position="94"/>
        <end position="107"/>
    </location>
</feature>
<dbReference type="AlphaFoldDB" id="S0EVL1"/>
<evidence type="ECO:0000256" key="3">
    <source>
        <dbReference type="ARBA" id="ARBA00023125"/>
    </source>
</evidence>
<dbReference type="Gene3D" id="1.10.10.10">
    <property type="entry name" value="Winged helix-like DNA-binding domain superfamily/Winged helix DNA-binding domain"/>
    <property type="match status" value="2"/>
</dbReference>
<keyword evidence="2" id="KW-0731">Sigma factor</keyword>
<gene>
    <name evidence="7" type="ORF">CCALI_00566</name>
</gene>
<sequence length="304" mass="34615">MMNERKKESSRKSINCIDSPSKPAHESAEVPQEGVSYLRFLTRRRLLTAEEEIELANRARQGDQQARNLLVEANMRLVVGIAHHYHTSLISFEDIVQEGAIGLMKAVERFDPQRGCRLSTYATPWIRQAISRAIDTKAKAIRVPAHVAESLRRLEKARLQLLTELQEEPTAEQLAERLGMPVAKVRLLLQTAQEPLSLDTLVGEDESTPLLTLLNDQDTVDPQEVVIEEERRQQIESLFSVLTPREAEVMRLRLGFEGNCEQMLQKIGETLHLSRERVRQIEILAIKKLKSAARLRALEEYLGT</sequence>
<dbReference type="Pfam" id="PF04545">
    <property type="entry name" value="Sigma70_r4"/>
    <property type="match status" value="1"/>
</dbReference>
<keyword evidence="4" id="KW-0804">Transcription</keyword>
<dbReference type="InterPro" id="IPR013325">
    <property type="entry name" value="RNA_pol_sigma_r2"/>
</dbReference>
<keyword evidence="1" id="KW-0805">Transcription regulation</keyword>
<dbReference type="InterPro" id="IPR036388">
    <property type="entry name" value="WH-like_DNA-bd_sf"/>
</dbReference>
<feature type="region of interest" description="Disordered" evidence="5">
    <location>
        <begin position="1"/>
        <end position="30"/>
    </location>
</feature>
<dbReference type="NCBIfam" id="TIGR02937">
    <property type="entry name" value="sigma70-ECF"/>
    <property type="match status" value="1"/>
</dbReference>
<keyword evidence="8" id="KW-1185">Reference proteome</keyword>
<dbReference type="InterPro" id="IPR050239">
    <property type="entry name" value="Sigma-70_RNA_pol_init_factors"/>
</dbReference>
<dbReference type="Proteomes" id="UP000014227">
    <property type="component" value="Chromosome I"/>
</dbReference>
<dbReference type="InterPro" id="IPR014284">
    <property type="entry name" value="RNA_pol_sigma-70_dom"/>
</dbReference>
<dbReference type="Gene3D" id="1.10.601.10">
    <property type="entry name" value="RNA Polymerase Primary Sigma Factor"/>
    <property type="match status" value="1"/>
</dbReference>
<dbReference type="OrthoDB" id="9809557at2"/>
<dbReference type="eggNOG" id="COG0568">
    <property type="taxonomic scope" value="Bacteria"/>
</dbReference>
<dbReference type="SUPFAM" id="SSF88946">
    <property type="entry name" value="Sigma2 domain of RNA polymerase sigma factors"/>
    <property type="match status" value="1"/>
</dbReference>
<dbReference type="Pfam" id="PF00140">
    <property type="entry name" value="Sigma70_r1_2"/>
    <property type="match status" value="1"/>
</dbReference>
<dbReference type="InterPro" id="IPR000943">
    <property type="entry name" value="RNA_pol_sigma70"/>
</dbReference>
<dbReference type="KEGG" id="ccz:CCALI_00566"/>
<dbReference type="GO" id="GO:0003677">
    <property type="term" value="F:DNA binding"/>
    <property type="evidence" value="ECO:0007669"/>
    <property type="project" value="UniProtKB-KW"/>
</dbReference>
<dbReference type="PROSITE" id="PS00715">
    <property type="entry name" value="SIGMA70_1"/>
    <property type="match status" value="1"/>
</dbReference>
<organism evidence="7 8">
    <name type="scientific">Chthonomonas calidirosea (strain DSM 23976 / ICMP 18418 / T49)</name>
    <dbReference type="NCBI Taxonomy" id="1303518"/>
    <lineage>
        <taxon>Bacteria</taxon>
        <taxon>Bacillati</taxon>
        <taxon>Armatimonadota</taxon>
        <taxon>Chthonomonadia</taxon>
        <taxon>Chthonomonadales</taxon>
        <taxon>Chthonomonadaceae</taxon>
        <taxon>Chthonomonas</taxon>
    </lineage>
</organism>
<feature type="compositionally biased region" description="Basic and acidic residues" evidence="5">
    <location>
        <begin position="1"/>
        <end position="11"/>
    </location>
</feature>
<accession>S0EVL1</accession>
<evidence type="ECO:0000313" key="8">
    <source>
        <dbReference type="Proteomes" id="UP000014227"/>
    </source>
</evidence>
<dbReference type="PANTHER" id="PTHR30603:SF47">
    <property type="entry name" value="RNA POLYMERASE SIGMA FACTOR SIGD, CHLOROPLASTIC"/>
    <property type="match status" value="1"/>
</dbReference>
<evidence type="ECO:0000256" key="1">
    <source>
        <dbReference type="ARBA" id="ARBA00023015"/>
    </source>
</evidence>
<dbReference type="STRING" id="454171.CP488_00588"/>
<evidence type="ECO:0000256" key="2">
    <source>
        <dbReference type="ARBA" id="ARBA00023082"/>
    </source>
</evidence>
<dbReference type="HOGENOM" id="CLU_014793_3_5_0"/>
<dbReference type="InterPro" id="IPR007624">
    <property type="entry name" value="RNA_pol_sigma70_r3"/>
</dbReference>
<dbReference type="InParanoid" id="S0EVL1"/>
<keyword evidence="3" id="KW-0238">DNA-binding</keyword>
<protein>
    <submittedName>
        <fullName evidence="7">RNA polymerase sigma factor, sigma-70 family</fullName>
    </submittedName>
</protein>
<proteinExistence type="predicted"/>
<dbReference type="EMBL" id="HF951689">
    <property type="protein sequence ID" value="CCW34397.1"/>
    <property type="molecule type" value="Genomic_DNA"/>
</dbReference>
<evidence type="ECO:0000259" key="6">
    <source>
        <dbReference type="PROSITE" id="PS00715"/>
    </source>
</evidence>
<evidence type="ECO:0000313" key="7">
    <source>
        <dbReference type="EMBL" id="CCW34397.1"/>
    </source>
</evidence>
<dbReference type="Pfam" id="PF04542">
    <property type="entry name" value="Sigma70_r2"/>
    <property type="match status" value="1"/>
</dbReference>